<proteinExistence type="predicted"/>
<dbReference type="Proteomes" id="UP000069443">
    <property type="component" value="Unassembled WGS sequence"/>
</dbReference>
<keyword evidence="1" id="KW-0067">ATP-binding</keyword>
<evidence type="ECO:0000313" key="1">
    <source>
        <dbReference type="EMBL" id="GAS94410.1"/>
    </source>
</evidence>
<dbReference type="STRING" id="228230.RMCC_1376"/>
<reference evidence="2" key="2">
    <citation type="submission" date="2016-02" db="EMBL/GenBank/DDBJ databases">
        <title>Draft genome sequence of five rapidly growing Mycobacterium species.</title>
        <authorList>
            <person name="Katahira K."/>
            <person name="Gotou Y."/>
            <person name="Iida K."/>
            <person name="Ogura Y."/>
            <person name="Hayashi T."/>
        </authorList>
    </citation>
    <scope>NUCLEOTIDE SEQUENCE [LARGE SCALE GENOMIC DNA]</scope>
    <source>
        <strain evidence="2">JCM15298</strain>
    </source>
</reference>
<gene>
    <name evidence="1" type="ORF">RMCC_1376</name>
</gene>
<keyword evidence="1" id="KW-0547">Nucleotide-binding</keyword>
<dbReference type="GO" id="GO:0005524">
    <property type="term" value="F:ATP binding"/>
    <property type="evidence" value="ECO:0007669"/>
    <property type="project" value="UniProtKB-KW"/>
</dbReference>
<name>A0A124E1Q7_MYCCR</name>
<protein>
    <submittedName>
        <fullName evidence="1">ATP-binding protein, Mrp/Nbp35 family protein</fullName>
    </submittedName>
</protein>
<reference evidence="2" key="1">
    <citation type="journal article" date="2016" name="Genome Announc.">
        <title>Draft Genome Sequences of Five Rapidly Growing Mycobacterium Species, M. thermoresistibile, M. fortuitum subsp. acetamidolyticum, M. canariasense, M. brisbanense, and M. novocastrense.</title>
        <authorList>
            <person name="Katahira K."/>
            <person name="Ogura Y."/>
            <person name="Gotoh Y."/>
            <person name="Hayashi T."/>
        </authorList>
    </citation>
    <scope>NUCLEOTIDE SEQUENCE [LARGE SCALE GENOMIC DNA]</scope>
    <source>
        <strain evidence="2">JCM15298</strain>
    </source>
</reference>
<organism evidence="1 2">
    <name type="scientific">Mycolicibacterium canariasense</name>
    <name type="common">Mycobacterium canariasense</name>
    <dbReference type="NCBI Taxonomy" id="228230"/>
    <lineage>
        <taxon>Bacteria</taxon>
        <taxon>Bacillati</taxon>
        <taxon>Actinomycetota</taxon>
        <taxon>Actinomycetes</taxon>
        <taxon>Mycobacteriales</taxon>
        <taxon>Mycobacteriaceae</taxon>
        <taxon>Mycolicibacterium</taxon>
    </lineage>
</organism>
<dbReference type="EMBL" id="BCSY01000035">
    <property type="protein sequence ID" value="GAS94410.1"/>
    <property type="molecule type" value="Genomic_DNA"/>
</dbReference>
<dbReference type="AlphaFoldDB" id="A0A124E1Q7"/>
<comment type="caution">
    <text evidence="1">The sequence shown here is derived from an EMBL/GenBank/DDBJ whole genome shotgun (WGS) entry which is preliminary data.</text>
</comment>
<accession>A0A124E1Q7</accession>
<evidence type="ECO:0000313" key="2">
    <source>
        <dbReference type="Proteomes" id="UP000069443"/>
    </source>
</evidence>
<dbReference type="RefSeq" id="WP_062655718.1">
    <property type="nucleotide sequence ID" value="NZ_BCSY01000035.1"/>
</dbReference>
<sequence>MTATDTGLEALLEAFADPTTHRVLWTYRCDLGIAGHVQLTLDLLHPYRLTQAERDTILATAARLVNWSDT</sequence>
<keyword evidence="2" id="KW-1185">Reference proteome</keyword>